<feature type="transmembrane region" description="Helical" evidence="1">
    <location>
        <begin position="174"/>
        <end position="191"/>
    </location>
</feature>
<comment type="caution">
    <text evidence="2">The sequence shown here is derived from an EMBL/GenBank/DDBJ whole genome shotgun (WGS) entry which is preliminary data.</text>
</comment>
<feature type="transmembrane region" description="Helical" evidence="1">
    <location>
        <begin position="89"/>
        <end position="110"/>
    </location>
</feature>
<accession>A0A4Y7WI45</accession>
<feature type="transmembrane region" description="Helical" evidence="1">
    <location>
        <begin position="21"/>
        <end position="43"/>
    </location>
</feature>
<evidence type="ECO:0000313" key="2">
    <source>
        <dbReference type="EMBL" id="TES47906.1"/>
    </source>
</evidence>
<feature type="transmembrane region" description="Helical" evidence="1">
    <location>
        <begin position="328"/>
        <end position="348"/>
    </location>
</feature>
<feature type="transmembrane region" description="Helical" evidence="1">
    <location>
        <begin position="380"/>
        <end position="398"/>
    </location>
</feature>
<dbReference type="Proteomes" id="UP000298210">
    <property type="component" value="Unassembled WGS sequence"/>
</dbReference>
<feature type="transmembrane region" description="Helical" evidence="1">
    <location>
        <begin position="296"/>
        <end position="316"/>
    </location>
</feature>
<evidence type="ECO:0000313" key="3">
    <source>
        <dbReference type="Proteomes" id="UP000298210"/>
    </source>
</evidence>
<name>A0A4Y7WI45_9BACI</name>
<feature type="transmembrane region" description="Helical" evidence="1">
    <location>
        <begin position="198"/>
        <end position="218"/>
    </location>
</feature>
<feature type="transmembrane region" description="Helical" evidence="1">
    <location>
        <begin position="418"/>
        <end position="437"/>
    </location>
</feature>
<dbReference type="AlphaFoldDB" id="A0A4Y7WI45"/>
<organism evidence="2 3">
    <name type="scientific">Shouchella lehensis</name>
    <dbReference type="NCBI Taxonomy" id="300825"/>
    <lineage>
        <taxon>Bacteria</taxon>
        <taxon>Bacillati</taxon>
        <taxon>Bacillota</taxon>
        <taxon>Bacilli</taxon>
        <taxon>Bacillales</taxon>
        <taxon>Bacillaceae</taxon>
        <taxon>Shouchella</taxon>
    </lineage>
</organism>
<feature type="transmembrane region" description="Helical" evidence="1">
    <location>
        <begin position="248"/>
        <end position="269"/>
    </location>
</feature>
<dbReference type="PANTHER" id="PTHR31610">
    <property type="entry name" value="SLR0360 PROTEIN"/>
    <property type="match status" value="1"/>
</dbReference>
<dbReference type="EMBL" id="SNUX01000003">
    <property type="protein sequence ID" value="TES47906.1"/>
    <property type="molecule type" value="Genomic_DNA"/>
</dbReference>
<feature type="transmembrane region" description="Helical" evidence="1">
    <location>
        <begin position="49"/>
        <end position="68"/>
    </location>
</feature>
<keyword evidence="1" id="KW-1133">Transmembrane helix</keyword>
<feature type="transmembrane region" description="Helical" evidence="1">
    <location>
        <begin position="470"/>
        <end position="489"/>
    </location>
</feature>
<evidence type="ECO:0000256" key="1">
    <source>
        <dbReference type="SAM" id="Phobius"/>
    </source>
</evidence>
<protein>
    <submittedName>
        <fullName evidence="2">NCS2 family permease</fullName>
    </submittedName>
</protein>
<gene>
    <name evidence="2" type="ORF">E2L03_12245</name>
</gene>
<proteinExistence type="predicted"/>
<feature type="transmembrane region" description="Helical" evidence="1">
    <location>
        <begin position="354"/>
        <end position="373"/>
    </location>
</feature>
<feature type="transmembrane region" description="Helical" evidence="1">
    <location>
        <begin position="444"/>
        <end position="464"/>
    </location>
</feature>
<keyword evidence="1" id="KW-0812">Transmembrane</keyword>
<dbReference type="PANTHER" id="PTHR31610:SF0">
    <property type="entry name" value="SLC26A_SULP TRANSPORTER DOMAIN-CONTAINING PROTEIN"/>
    <property type="match status" value="1"/>
</dbReference>
<sequence length="509" mass="53971">MGCFVNQVHYPLFKRQDVDAFFALFQNNLANFVVITVSLLAMGFSTDLVFGRIIPGVAVAVIVGNLYYAHMAKRLAEKENRSDVTALSYGVSTPVMFVFLFGVTAPALALTNDHELAWKIAVAAAFLSGLVEALVAFFGNWVRKHTPRPALLGALAGVAFTFVAGEMLFSVFEIPIIGLVAMAVILVGFVAKVGLPFNIPASLLAIIVGVVLAFVLGYQTSSDLTTALSNVGFYPFLPTLAAFEGMSYLFGALIGLLGILIPITIYNAIETMNNVDAMSAAGDSYDVRECQAVDGIGAMLGACFGGMFPTTVYIATVGAKQLGAGRGYSILNASIFALASITGLIGAFSALIPMAAVAPILVFVGMSMIGSTFANNARRYYPAIALAMLPYIANYMMTRFNNGAPEVVAGISEGIVPLGQGAMFTAIILGAITVFLIDKDFYKASIFSLIGGLLSFFGFMHAPSLALNAAFDYTVGYVIIALFFLYTGYREAKNTAVSHESEKVEKVAS</sequence>
<reference evidence="2 3" key="1">
    <citation type="submission" date="2019-03" db="EMBL/GenBank/DDBJ databases">
        <authorList>
            <person name="Liu G."/>
        </authorList>
    </citation>
    <scope>NUCLEOTIDE SEQUENCE [LARGE SCALE GENOMIC DNA]</scope>
    <source>
        <strain evidence="2 3">DSM 19099</strain>
    </source>
</reference>
<keyword evidence="1" id="KW-0472">Membrane</keyword>
<feature type="transmembrane region" description="Helical" evidence="1">
    <location>
        <begin position="116"/>
        <end position="138"/>
    </location>
</feature>